<gene>
    <name evidence="2" type="ORF">PVC01_000137200</name>
</gene>
<dbReference type="VEuPathDB" id="PlasmoDB:PVW1_140086300"/>
<keyword evidence="1" id="KW-0812">Transmembrane</keyword>
<reference evidence="2 3" key="1">
    <citation type="submission" date="2016-07" db="EMBL/GenBank/DDBJ databases">
        <authorList>
            <consortium name="Pathogen Informatics"/>
        </authorList>
    </citation>
    <scope>NUCLEOTIDE SEQUENCE [LARGE SCALE GENOMIC DNA]</scope>
</reference>
<evidence type="ECO:0000313" key="3">
    <source>
        <dbReference type="Proteomes" id="UP000305196"/>
    </source>
</evidence>
<dbReference type="Pfam" id="PF05795">
    <property type="entry name" value="Plasmodium_Vir"/>
    <property type="match status" value="1"/>
</dbReference>
<dbReference type="AlphaFoldDB" id="A0A1G4EB40"/>
<proteinExistence type="predicted"/>
<feature type="transmembrane region" description="Helical" evidence="1">
    <location>
        <begin position="238"/>
        <end position="258"/>
    </location>
</feature>
<evidence type="ECO:0000313" key="2">
    <source>
        <dbReference type="EMBL" id="SCA60883.1"/>
    </source>
</evidence>
<dbReference type="EMBL" id="FLYI01000529">
    <property type="protein sequence ID" value="SCA60883.1"/>
    <property type="molecule type" value="Genomic_DNA"/>
</dbReference>
<protein>
    <submittedName>
        <fullName evidence="2">VIR protein</fullName>
    </submittedName>
</protein>
<dbReference type="VEuPathDB" id="PlasmoDB:PVP01_0006480"/>
<name>A0A1G4EB40_PLAVI</name>
<dbReference type="VEuPathDB" id="PlasmoDB:PVPAM_110060900"/>
<keyword evidence="1" id="KW-1133">Transmembrane helix</keyword>
<organism evidence="2 3">
    <name type="scientific">Plasmodium vivax</name>
    <name type="common">malaria parasite P. vivax</name>
    <dbReference type="NCBI Taxonomy" id="5855"/>
    <lineage>
        <taxon>Eukaryota</taxon>
        <taxon>Sar</taxon>
        <taxon>Alveolata</taxon>
        <taxon>Apicomplexa</taxon>
        <taxon>Aconoidasida</taxon>
        <taxon>Haemosporida</taxon>
        <taxon>Plasmodiidae</taxon>
        <taxon>Plasmodium</taxon>
        <taxon>Plasmodium (Plasmodium)</taxon>
    </lineage>
</organism>
<keyword evidence="1" id="KW-0472">Membrane</keyword>
<dbReference type="InterPro" id="IPR008780">
    <property type="entry name" value="Plasmodium_Vir"/>
</dbReference>
<accession>A0A1G4EB40</accession>
<dbReference type="Proteomes" id="UP000305196">
    <property type="component" value="Unassembled WGS sequence"/>
</dbReference>
<evidence type="ECO:0000256" key="1">
    <source>
        <dbReference type="SAM" id="Phobius"/>
    </source>
</evidence>
<sequence>MECTTRIEADSYDFFDNINDYIKYSDNVVHDRSLLNSDDNCYTFSQMHAESNTTEGKKICELFIKLYKYFPNIRTNTVGDTNNRKHWNFLNYWLNFKLNENKLKISKCVHDFYKGMEDHCTETLFPFFNSTNLIYNINEEDLRRMEILYILYKNYNKLDTIINNVTPQEPKSLLEPSRTCSNNYKIGRSMCYGKYNKFCEKLKDFKTKYENLYKTAESKGDQYTNNFKKLTDYENSNIISSTVIGSAAGLIPLFGILYKFTPIGQIFNTQKSKLPKDHSNSIDEIRRTSLLEYENERLNLNQEKYNIEYHPA</sequence>